<dbReference type="OrthoDB" id="9624109at2759"/>
<name>A0A3N0Y3B5_ANAGA</name>
<accession>A0A3N0Y3B5</accession>
<dbReference type="InterPro" id="IPR016054">
    <property type="entry name" value="LY6_UPA_recep-like"/>
</dbReference>
<keyword evidence="2" id="KW-0964">Secreted</keyword>
<dbReference type="InterPro" id="IPR050918">
    <property type="entry name" value="CNF-like_PLA2_Inhibitor"/>
</dbReference>
<dbReference type="Pfam" id="PF00021">
    <property type="entry name" value="UPAR_LY6"/>
    <property type="match status" value="2"/>
</dbReference>
<comment type="subcellular location">
    <subcellularLocation>
        <location evidence="1">Secreted</location>
    </subcellularLocation>
</comment>
<feature type="chain" id="PRO_5018160770" evidence="3">
    <location>
        <begin position="18"/>
        <end position="216"/>
    </location>
</feature>
<evidence type="ECO:0000256" key="2">
    <source>
        <dbReference type="ARBA" id="ARBA00022525"/>
    </source>
</evidence>
<dbReference type="AlphaFoldDB" id="A0A3N0Y3B5"/>
<dbReference type="PANTHER" id="PTHR20914:SF24">
    <property type="entry name" value="LYMPHOCYTE ANTIGEN 6 FAMILY MEMBER M2-RELATED"/>
    <property type="match status" value="1"/>
</dbReference>
<evidence type="ECO:0000256" key="1">
    <source>
        <dbReference type="ARBA" id="ARBA00004613"/>
    </source>
</evidence>
<dbReference type="EMBL" id="RJVU01053643">
    <property type="protein sequence ID" value="ROL28041.1"/>
    <property type="molecule type" value="Genomic_DNA"/>
</dbReference>
<keyword evidence="5" id="KW-0675">Receptor</keyword>
<keyword evidence="6" id="KW-1185">Reference proteome</keyword>
<protein>
    <submittedName>
        <fullName evidence="5">Urokinase plasminogen activator surface receptor</fullName>
    </submittedName>
</protein>
<evidence type="ECO:0000259" key="4">
    <source>
        <dbReference type="Pfam" id="PF00021"/>
    </source>
</evidence>
<dbReference type="SUPFAM" id="SSF57302">
    <property type="entry name" value="Snake toxin-like"/>
    <property type="match status" value="2"/>
</dbReference>
<keyword evidence="5" id="KW-0418">Kinase</keyword>
<gene>
    <name evidence="5" type="ORF">DPX16_11171</name>
</gene>
<dbReference type="GO" id="GO:0016301">
    <property type="term" value="F:kinase activity"/>
    <property type="evidence" value="ECO:0007669"/>
    <property type="project" value="UniProtKB-KW"/>
</dbReference>
<dbReference type="GO" id="GO:0005576">
    <property type="term" value="C:extracellular region"/>
    <property type="evidence" value="ECO:0007669"/>
    <property type="project" value="UniProtKB-SubCell"/>
</dbReference>
<evidence type="ECO:0000313" key="5">
    <source>
        <dbReference type="EMBL" id="ROL28041.1"/>
    </source>
</evidence>
<keyword evidence="5" id="KW-0808">Transferase</keyword>
<keyword evidence="3" id="KW-0732">Signal</keyword>
<dbReference type="PANTHER" id="PTHR20914">
    <property type="entry name" value="LY6/PLAUR DOMAIN-CONTAINING PROTEIN 8"/>
    <property type="match status" value="1"/>
</dbReference>
<dbReference type="Gene3D" id="2.10.60.10">
    <property type="entry name" value="CD59"/>
    <property type="match status" value="2"/>
</dbReference>
<proteinExistence type="predicted"/>
<sequence>MDLQISVFLLFILFTAGHSLNCTHCMDRSACLDLAEIKCPDGYSKCESSTTTLQVGDITKTLKSKGCAAACKNGSMNVGIEQSYSVCCDTNGCNYRDTQDNVPNGKECYSCDKSCTNILSCSGIEDRCMTAKGIFDDQSKVVKGCVSRSFCDGTNIFNIVDISCCEGNLCNGDQSATTSATTKVSTSFAQNSTFNSAHSVTLLLLCYSLLSYFLLN</sequence>
<feature type="signal peptide" evidence="3">
    <location>
        <begin position="1"/>
        <end position="17"/>
    </location>
</feature>
<feature type="domain" description="UPAR/Ly6" evidence="4">
    <location>
        <begin position="105"/>
        <end position="172"/>
    </location>
</feature>
<comment type="caution">
    <text evidence="5">The sequence shown here is derived from an EMBL/GenBank/DDBJ whole genome shotgun (WGS) entry which is preliminary data.</text>
</comment>
<dbReference type="Proteomes" id="UP000281406">
    <property type="component" value="Unassembled WGS sequence"/>
</dbReference>
<feature type="domain" description="UPAR/Ly6" evidence="4">
    <location>
        <begin position="18"/>
        <end position="95"/>
    </location>
</feature>
<dbReference type="InterPro" id="IPR045860">
    <property type="entry name" value="Snake_toxin-like_sf"/>
</dbReference>
<organism evidence="5 6">
    <name type="scientific">Anabarilius grahami</name>
    <name type="common">Kanglang fish</name>
    <name type="synonym">Barilius grahami</name>
    <dbReference type="NCBI Taxonomy" id="495550"/>
    <lineage>
        <taxon>Eukaryota</taxon>
        <taxon>Metazoa</taxon>
        <taxon>Chordata</taxon>
        <taxon>Craniata</taxon>
        <taxon>Vertebrata</taxon>
        <taxon>Euteleostomi</taxon>
        <taxon>Actinopterygii</taxon>
        <taxon>Neopterygii</taxon>
        <taxon>Teleostei</taxon>
        <taxon>Ostariophysi</taxon>
        <taxon>Cypriniformes</taxon>
        <taxon>Xenocyprididae</taxon>
        <taxon>Xenocypridinae</taxon>
        <taxon>Xenocypridinae incertae sedis</taxon>
        <taxon>Anabarilius</taxon>
    </lineage>
</organism>
<evidence type="ECO:0000313" key="6">
    <source>
        <dbReference type="Proteomes" id="UP000281406"/>
    </source>
</evidence>
<reference evidence="5 6" key="1">
    <citation type="submission" date="2018-10" db="EMBL/GenBank/DDBJ databases">
        <title>Genome assembly for a Yunnan-Guizhou Plateau 3E fish, Anabarilius grahami (Regan), and its evolutionary and genetic applications.</title>
        <authorList>
            <person name="Jiang W."/>
        </authorList>
    </citation>
    <scope>NUCLEOTIDE SEQUENCE [LARGE SCALE GENOMIC DNA]</scope>
    <source>
        <strain evidence="5">AG-KIZ</strain>
        <tissue evidence="5">Muscle</tissue>
    </source>
</reference>
<evidence type="ECO:0000256" key="3">
    <source>
        <dbReference type="SAM" id="SignalP"/>
    </source>
</evidence>